<keyword evidence="8" id="KW-0449">Lipoprotein</keyword>
<dbReference type="Pfam" id="PF07980">
    <property type="entry name" value="SusD_RagB"/>
    <property type="match status" value="1"/>
</dbReference>
<evidence type="ECO:0000259" key="6">
    <source>
        <dbReference type="Pfam" id="PF07980"/>
    </source>
</evidence>
<dbReference type="InterPro" id="IPR033985">
    <property type="entry name" value="SusD-like_N"/>
</dbReference>
<comment type="caution">
    <text evidence="8">The sequence shown here is derived from an EMBL/GenBank/DDBJ whole genome shotgun (WGS) entry which is preliminary data.</text>
</comment>
<dbReference type="NCBIfam" id="NF033072">
    <property type="entry name" value="NanU"/>
    <property type="match status" value="1"/>
</dbReference>
<evidence type="ECO:0000259" key="7">
    <source>
        <dbReference type="Pfam" id="PF14322"/>
    </source>
</evidence>
<keyword evidence="9" id="KW-1185">Reference proteome</keyword>
<keyword evidence="5" id="KW-0998">Cell outer membrane</keyword>
<dbReference type="GO" id="GO:0009279">
    <property type="term" value="C:cell outer membrane"/>
    <property type="evidence" value="ECO:0007669"/>
    <property type="project" value="UniProtKB-SubCell"/>
</dbReference>
<dbReference type="SUPFAM" id="SSF48452">
    <property type="entry name" value="TPR-like"/>
    <property type="match status" value="1"/>
</dbReference>
<feature type="domain" description="SusD-like N-terminal" evidence="7">
    <location>
        <begin position="98"/>
        <end position="232"/>
    </location>
</feature>
<sequence>MKKYISLVLSGLCILVLTSSCRKQLDLAPVSSVSDANFWQTADQFDAFVAGVHTQFRSNNSAFQTLGEMRADIFATDPGTNGTFTGEATQGLERLWTQNLNLDNPGISSFGGFYYNINQLNLLISKLNATSVVTTANKNYYLGIAYGMRAFYYYQLYRSWGSVIIQTDPTSGSTLDISSLAKAASPADAVMALIKADIDKSINSFGPDYSFRNLKGYWSKSATLMLKADVYLWTGNRSGGIADVTIAKAALTDIQTNVPSLQLLPSFSNVFASTNKGNNEMIFVSHYQLNEATMGFVQTSFVPQTSLIVNFYDSLANRQFNATTDNWGGLLRAPVKISTFRQFKSTDTRTLASIQPAYSKLSNGTYKIAGCFTDKYQGEQNAGTRQITNDFPIYRYADLLLMMAEAKVALGQDPSTEINLVRARAYGTNYNAATLGFPNQPIDANPREAILQERFYEFVFEGKRWYDLRRAGDNYVYEHTTLLPSQAYALLWPIDRGSLTNNRLLVQTPGYAQF</sequence>
<dbReference type="Proteomes" id="UP000462014">
    <property type="component" value="Unassembled WGS sequence"/>
</dbReference>
<comment type="subcellular location">
    <subcellularLocation>
        <location evidence="1">Cell outer membrane</location>
    </subcellularLocation>
</comment>
<evidence type="ECO:0000256" key="3">
    <source>
        <dbReference type="ARBA" id="ARBA00022729"/>
    </source>
</evidence>
<name>A0A7K1ST56_9SPHI</name>
<dbReference type="CDD" id="cd08977">
    <property type="entry name" value="SusD"/>
    <property type="match status" value="1"/>
</dbReference>
<reference evidence="8 9" key="1">
    <citation type="submission" date="2019-12" db="EMBL/GenBank/DDBJ databases">
        <title>Mucilaginibacter sp. HMF7410 genome sequencing and assembly.</title>
        <authorList>
            <person name="Kang H."/>
            <person name="Cha I."/>
            <person name="Kim H."/>
            <person name="Joh K."/>
        </authorList>
    </citation>
    <scope>NUCLEOTIDE SEQUENCE [LARGE SCALE GENOMIC DNA]</scope>
    <source>
        <strain evidence="8 9">HMF7410</strain>
    </source>
</reference>
<dbReference type="PROSITE" id="PS51257">
    <property type="entry name" value="PROKAR_LIPOPROTEIN"/>
    <property type="match status" value="1"/>
</dbReference>
<evidence type="ECO:0000256" key="2">
    <source>
        <dbReference type="ARBA" id="ARBA00006275"/>
    </source>
</evidence>
<dbReference type="InterPro" id="IPR012944">
    <property type="entry name" value="SusD_RagB_dom"/>
</dbReference>
<feature type="domain" description="RagB/SusD" evidence="6">
    <location>
        <begin position="362"/>
        <end position="511"/>
    </location>
</feature>
<accession>A0A7K1ST56</accession>
<organism evidence="8 9">
    <name type="scientific">Mucilaginibacter arboris</name>
    <dbReference type="NCBI Taxonomy" id="2682090"/>
    <lineage>
        <taxon>Bacteria</taxon>
        <taxon>Pseudomonadati</taxon>
        <taxon>Bacteroidota</taxon>
        <taxon>Sphingobacteriia</taxon>
        <taxon>Sphingobacteriales</taxon>
        <taxon>Sphingobacteriaceae</taxon>
        <taxon>Mucilaginibacter</taxon>
    </lineage>
</organism>
<comment type="similarity">
    <text evidence="2">Belongs to the SusD family.</text>
</comment>
<proteinExistence type="inferred from homology"/>
<keyword evidence="3" id="KW-0732">Signal</keyword>
<protein>
    <submittedName>
        <fullName evidence="8">SusD family outer membrane lipoprotein NanU</fullName>
    </submittedName>
</protein>
<dbReference type="InterPro" id="IPR011990">
    <property type="entry name" value="TPR-like_helical_dom_sf"/>
</dbReference>
<dbReference type="Gene3D" id="1.25.40.390">
    <property type="match status" value="1"/>
</dbReference>
<dbReference type="AlphaFoldDB" id="A0A7K1ST56"/>
<gene>
    <name evidence="8" type="primary">nanU</name>
    <name evidence="8" type="ORF">GO621_02675</name>
</gene>
<dbReference type="Pfam" id="PF14322">
    <property type="entry name" value="SusD-like_3"/>
    <property type="match status" value="1"/>
</dbReference>
<dbReference type="EMBL" id="WPIK01000002">
    <property type="protein sequence ID" value="MVN20437.1"/>
    <property type="molecule type" value="Genomic_DNA"/>
</dbReference>
<keyword evidence="4" id="KW-0472">Membrane</keyword>
<evidence type="ECO:0000256" key="5">
    <source>
        <dbReference type="ARBA" id="ARBA00023237"/>
    </source>
</evidence>
<evidence type="ECO:0000256" key="4">
    <source>
        <dbReference type="ARBA" id="ARBA00023136"/>
    </source>
</evidence>
<evidence type="ECO:0000313" key="8">
    <source>
        <dbReference type="EMBL" id="MVN20437.1"/>
    </source>
</evidence>
<evidence type="ECO:0000313" key="9">
    <source>
        <dbReference type="Proteomes" id="UP000462014"/>
    </source>
</evidence>
<evidence type="ECO:0000256" key="1">
    <source>
        <dbReference type="ARBA" id="ARBA00004442"/>
    </source>
</evidence>
<dbReference type="RefSeq" id="WP_157563945.1">
    <property type="nucleotide sequence ID" value="NZ_WPIK01000002.1"/>
</dbReference>